<proteinExistence type="predicted"/>
<reference evidence="2 3" key="1">
    <citation type="journal article" date="2017" name="Genome Announc.">
        <title>Draft Genome Sequences of Four Alkaliphilic Bacteria Belonging to the Anaerobacillus Genus.</title>
        <authorList>
            <person name="Bassil N.M."/>
            <person name="Lloyd J.R."/>
        </authorList>
    </citation>
    <scope>NUCLEOTIDE SEQUENCE [LARGE SCALE GENOMIC DNA]</scope>
    <source>
        <strain evidence="2 3">NB2006</strain>
    </source>
</reference>
<evidence type="ECO:0000313" key="3">
    <source>
        <dbReference type="Proteomes" id="UP000180175"/>
    </source>
</evidence>
<evidence type="ECO:0000256" key="1">
    <source>
        <dbReference type="SAM" id="Phobius"/>
    </source>
</evidence>
<dbReference type="AlphaFoldDB" id="A0A7S7LBX8"/>
<sequence>MFYGIVFALIIFLITIMSIQISIEFGLYTFLVCSVVFNIYLVLQINKKEKKKEDKS</sequence>
<reference evidence="2 3" key="2">
    <citation type="journal article" date="2019" name="Int. J. Syst. Evol. Microbiol.">
        <title>Anaerobacillus isosaccharinicus sp. nov., an alkaliphilic bacterium which degrades isosaccharinic acid.</title>
        <authorList>
            <person name="Bassil N.M."/>
            <person name="Lloyd J.R."/>
        </authorList>
    </citation>
    <scope>NUCLEOTIDE SEQUENCE [LARGE SCALE GENOMIC DNA]</scope>
    <source>
        <strain evidence="2 3">NB2006</strain>
    </source>
</reference>
<keyword evidence="1" id="KW-0812">Transmembrane</keyword>
<gene>
    <name evidence="2" type="ORF">AWH56_011680</name>
</gene>
<accession>A0A7S7LBX8</accession>
<dbReference type="KEGG" id="aia:AWH56_011680"/>
<keyword evidence="1" id="KW-0472">Membrane</keyword>
<protein>
    <submittedName>
        <fullName evidence="2">Uncharacterized protein</fullName>
    </submittedName>
</protein>
<name>A0A7S7LBX8_9BACI</name>
<dbReference type="RefSeq" id="WP_159432493.1">
    <property type="nucleotide sequence ID" value="NZ_CP063356.2"/>
</dbReference>
<organism evidence="2 3">
    <name type="scientific">Anaerobacillus isosaccharinicus</name>
    <dbReference type="NCBI Taxonomy" id="1532552"/>
    <lineage>
        <taxon>Bacteria</taxon>
        <taxon>Bacillati</taxon>
        <taxon>Bacillota</taxon>
        <taxon>Bacilli</taxon>
        <taxon>Bacillales</taxon>
        <taxon>Bacillaceae</taxon>
        <taxon>Anaerobacillus</taxon>
    </lineage>
</organism>
<feature type="transmembrane region" description="Helical" evidence="1">
    <location>
        <begin position="28"/>
        <end position="46"/>
    </location>
</feature>
<evidence type="ECO:0000313" key="2">
    <source>
        <dbReference type="EMBL" id="QOY38130.1"/>
    </source>
</evidence>
<dbReference type="Proteomes" id="UP000180175">
    <property type="component" value="Chromosome"/>
</dbReference>
<dbReference type="EMBL" id="CP063356">
    <property type="protein sequence ID" value="QOY38130.1"/>
    <property type="molecule type" value="Genomic_DNA"/>
</dbReference>
<keyword evidence="1" id="KW-1133">Transmembrane helix</keyword>
<keyword evidence="3" id="KW-1185">Reference proteome</keyword>